<feature type="region of interest" description="Disordered" evidence="1">
    <location>
        <begin position="22"/>
        <end position="136"/>
    </location>
</feature>
<dbReference type="Proteomes" id="UP000184278">
    <property type="component" value="Unassembled WGS sequence"/>
</dbReference>
<protein>
    <submittedName>
        <fullName evidence="3">Uncharacterized protein</fullName>
    </submittedName>
</protein>
<dbReference type="EMBL" id="FQXK01000007">
    <property type="protein sequence ID" value="SHH84948.1"/>
    <property type="molecule type" value="Genomic_DNA"/>
</dbReference>
<dbReference type="RefSeq" id="WP_073385976.1">
    <property type="nucleotide sequence ID" value="NZ_FQXK01000007.1"/>
</dbReference>
<evidence type="ECO:0000256" key="1">
    <source>
        <dbReference type="SAM" id="MobiDB-lite"/>
    </source>
</evidence>
<reference evidence="4" key="1">
    <citation type="submission" date="2016-11" db="EMBL/GenBank/DDBJ databases">
        <authorList>
            <person name="Varghese N."/>
            <person name="Submissions S."/>
        </authorList>
    </citation>
    <scope>NUCLEOTIDE SEQUENCE [LARGE SCALE GENOMIC DNA]</scope>
    <source>
        <strain evidence="4">DSM 3071</strain>
    </source>
</reference>
<organism evidence="3 4">
    <name type="scientific">Butyrivibrio fibrisolvens DSM 3071</name>
    <dbReference type="NCBI Taxonomy" id="1121131"/>
    <lineage>
        <taxon>Bacteria</taxon>
        <taxon>Bacillati</taxon>
        <taxon>Bacillota</taxon>
        <taxon>Clostridia</taxon>
        <taxon>Lachnospirales</taxon>
        <taxon>Lachnospiraceae</taxon>
        <taxon>Butyrivibrio</taxon>
    </lineage>
</organism>
<dbReference type="GeneID" id="89510095"/>
<feature type="compositionally biased region" description="Basic and acidic residues" evidence="1">
    <location>
        <begin position="32"/>
        <end position="76"/>
    </location>
</feature>
<feature type="compositionally biased region" description="Basic and acidic residues" evidence="1">
    <location>
        <begin position="83"/>
        <end position="96"/>
    </location>
</feature>
<evidence type="ECO:0000313" key="4">
    <source>
        <dbReference type="Proteomes" id="UP000184278"/>
    </source>
</evidence>
<feature type="chain" id="PRO_5038557754" evidence="2">
    <location>
        <begin position="21"/>
        <end position="270"/>
    </location>
</feature>
<name>A0A1M5WBZ0_BUTFI</name>
<proteinExistence type="predicted"/>
<feature type="compositionally biased region" description="Low complexity" evidence="1">
    <location>
        <begin position="97"/>
        <end position="136"/>
    </location>
</feature>
<evidence type="ECO:0000313" key="3">
    <source>
        <dbReference type="EMBL" id="SHH84948.1"/>
    </source>
</evidence>
<dbReference type="PROSITE" id="PS51257">
    <property type="entry name" value="PROKAR_LIPOPROTEIN"/>
    <property type="match status" value="1"/>
</dbReference>
<sequence>MKKQVLALMFCVVLALTACGKTGTNDASAQAPKEETVAKTETVKEEPVKETKKEEKKVEEKKAEEKVEEKSEDKAEVAASSESSKDTEKKAEEKSETAAAESTTQEITQETNQAQNTEQVQITEQTAQTETPPATQTYSTVIEQYIADGDFSDFRDYGAAIGADATKISGDEWNIDFYFNGYIVSLGTNLQDPEYSYVATGTMNGDMKYACIFSYKNVSTVPVSASGTFVPVDALMKLEQTINYMKQHPDVNAKPDIPGMTWYSWAELVG</sequence>
<keyword evidence="2" id="KW-0732">Signal</keyword>
<gene>
    <name evidence="3" type="ORF">SAMN02745229_00994</name>
</gene>
<keyword evidence="4" id="KW-1185">Reference proteome</keyword>
<dbReference type="AlphaFoldDB" id="A0A1M5WBZ0"/>
<accession>A0A1M5WBZ0</accession>
<evidence type="ECO:0000256" key="2">
    <source>
        <dbReference type="SAM" id="SignalP"/>
    </source>
</evidence>
<feature type="signal peptide" evidence="2">
    <location>
        <begin position="1"/>
        <end position="20"/>
    </location>
</feature>